<sequence>MSWPGATARQIARAVRRGDATAAAIVAEHIADAAVNPLIGGAFTDTRESTALAEAAIVDELPDLASLPLAGVPVAVCERFAVTGGQARLGSPATRLPVAGSDDEMVRRLRGAGAVVVGTTRSSELGLWPSTDDQGNVPVNPWRADRGVAGPSGGAGLAVAGGAVPLAVGQDGPGTAGGVRTVAAACGIVGFSPEHDPVVHHDDTTRWLAGTPGLLATTVSDAAEGYAALTRSMAPPISDPPRLRIAATDRTLIPGVPGLRGQLVSTDEATRVSLLSVVRTLTDSGHDTHRSAPALGPRASTASVSAWAAAAYLRSIRFDRSILQRRTRRLASIGERSVRGNLYGGLLGDGVRTREHALDWFHNGGFDVLVTPALAGPPPAAEGWSTRGLRENLRAGARAAAYTAPWGLIGLPSLVFPVGVRDDGLPATIQLVAPPGHADVLFDLAGQLTERMKPRRYPPGR</sequence>
<dbReference type="SUPFAM" id="SSF75304">
    <property type="entry name" value="Amidase signature (AS) enzymes"/>
    <property type="match status" value="1"/>
</dbReference>
<comment type="similarity">
    <text evidence="1">Belongs to the amidase family.</text>
</comment>
<dbReference type="InParanoid" id="A0A543ATV4"/>
<dbReference type="Gene3D" id="3.90.1300.10">
    <property type="entry name" value="Amidase signature (AS) domain"/>
    <property type="match status" value="1"/>
</dbReference>
<dbReference type="InterPro" id="IPR000120">
    <property type="entry name" value="Amidase"/>
</dbReference>
<dbReference type="EMBL" id="VFOW01000001">
    <property type="protein sequence ID" value="TQL75935.1"/>
    <property type="molecule type" value="Genomic_DNA"/>
</dbReference>
<dbReference type="InterPro" id="IPR023631">
    <property type="entry name" value="Amidase_dom"/>
</dbReference>
<dbReference type="RefSeq" id="WP_142036575.1">
    <property type="nucleotide sequence ID" value="NZ_JBHTGS010000001.1"/>
</dbReference>
<keyword evidence="4" id="KW-1185">Reference proteome</keyword>
<protein>
    <submittedName>
        <fullName evidence="3">Amidase</fullName>
    </submittedName>
</protein>
<evidence type="ECO:0000313" key="4">
    <source>
        <dbReference type="Proteomes" id="UP000317043"/>
    </source>
</evidence>
<dbReference type="PANTHER" id="PTHR11895">
    <property type="entry name" value="TRANSAMIDASE"/>
    <property type="match status" value="1"/>
</dbReference>
<evidence type="ECO:0000259" key="2">
    <source>
        <dbReference type="Pfam" id="PF01425"/>
    </source>
</evidence>
<accession>A0A543ATV4</accession>
<dbReference type="PANTHER" id="PTHR11895:SF7">
    <property type="entry name" value="GLUTAMYL-TRNA(GLN) AMIDOTRANSFERASE SUBUNIT A, MITOCHONDRIAL"/>
    <property type="match status" value="1"/>
</dbReference>
<name>A0A543ATV4_9ACTN</name>
<comment type="caution">
    <text evidence="3">The sequence shown here is derived from an EMBL/GenBank/DDBJ whole genome shotgun (WGS) entry which is preliminary data.</text>
</comment>
<dbReference type="Pfam" id="PF01425">
    <property type="entry name" value="Amidase"/>
    <property type="match status" value="1"/>
</dbReference>
<evidence type="ECO:0000313" key="3">
    <source>
        <dbReference type="EMBL" id="TQL75935.1"/>
    </source>
</evidence>
<evidence type="ECO:0000256" key="1">
    <source>
        <dbReference type="ARBA" id="ARBA00009199"/>
    </source>
</evidence>
<dbReference type="InterPro" id="IPR036928">
    <property type="entry name" value="AS_sf"/>
</dbReference>
<dbReference type="AlphaFoldDB" id="A0A543ATV4"/>
<reference evidence="3 4" key="1">
    <citation type="submission" date="2019-06" db="EMBL/GenBank/DDBJ databases">
        <title>Sequencing the genomes of 1000 actinobacteria strains.</title>
        <authorList>
            <person name="Klenk H.-P."/>
        </authorList>
    </citation>
    <scope>NUCLEOTIDE SEQUENCE [LARGE SCALE GENOMIC DNA]</scope>
    <source>
        <strain evidence="3 4">DSM 45928</strain>
    </source>
</reference>
<proteinExistence type="inferred from homology"/>
<dbReference type="Proteomes" id="UP000317043">
    <property type="component" value="Unassembled WGS sequence"/>
</dbReference>
<dbReference type="OrthoDB" id="5175573at2"/>
<organism evidence="3 4">
    <name type="scientific">Stackebrandtia endophytica</name>
    <dbReference type="NCBI Taxonomy" id="1496996"/>
    <lineage>
        <taxon>Bacteria</taxon>
        <taxon>Bacillati</taxon>
        <taxon>Actinomycetota</taxon>
        <taxon>Actinomycetes</taxon>
        <taxon>Glycomycetales</taxon>
        <taxon>Glycomycetaceae</taxon>
        <taxon>Stackebrandtia</taxon>
    </lineage>
</organism>
<dbReference type="GO" id="GO:0003824">
    <property type="term" value="F:catalytic activity"/>
    <property type="evidence" value="ECO:0007669"/>
    <property type="project" value="InterPro"/>
</dbReference>
<gene>
    <name evidence="3" type="ORF">FB566_1453</name>
</gene>
<feature type="domain" description="Amidase" evidence="2">
    <location>
        <begin position="42"/>
        <end position="437"/>
    </location>
</feature>